<dbReference type="InterPro" id="IPR001296">
    <property type="entry name" value="Glyco_trans_1"/>
</dbReference>
<name>A0A8I1ME41_9BACI</name>
<protein>
    <submittedName>
        <fullName evidence="3">Glycosyltransferase family 4 protein</fullName>
    </submittedName>
</protein>
<sequence>MPKILFCATVDFHFNAFHLPYLKWFKEQGWEVHVAAAKTMDLPYVTHQHALSIQRSPFHMKNLLAYKELKKLMKKHQYEVIHCHTPMGGILGRLAALQIRKHEAYVLYTAHGFHFYKGAPLLNWLVYYPIERAISSYTDVLITINSEDYHLAKTKLKAHKTVHVKGVGVNTDKFKPRSKNLNKTILGYNSQDFLLIYAGEFNHNKNQQYLIHLMKELKIRIPHAKLLLAGEGPLQANCRLLAEQLGVRESVEFLGYHKDLNELLPLCDVAVASSFREGLPVNVMEAMACGLPIVGTDNRGHRELIQQRQNGFIAHTLQEFASYIEELATNQELKYRMGMKGRNAIMNHYSLEKVMDRKRAIYEACMRKEEKRWIAN</sequence>
<organism evidence="3 4">
    <name type="scientific">Priestia flexa</name>
    <dbReference type="NCBI Taxonomy" id="86664"/>
    <lineage>
        <taxon>Bacteria</taxon>
        <taxon>Bacillati</taxon>
        <taxon>Bacillota</taxon>
        <taxon>Bacilli</taxon>
        <taxon>Bacillales</taxon>
        <taxon>Bacillaceae</taxon>
        <taxon>Priestia</taxon>
    </lineage>
</organism>
<dbReference type="PANTHER" id="PTHR45947:SF3">
    <property type="entry name" value="SULFOQUINOVOSYL TRANSFERASE SQD2"/>
    <property type="match status" value="1"/>
</dbReference>
<feature type="domain" description="Glycosyl transferase family 1" evidence="1">
    <location>
        <begin position="183"/>
        <end position="343"/>
    </location>
</feature>
<dbReference type="InterPro" id="IPR050194">
    <property type="entry name" value="Glycosyltransferase_grp1"/>
</dbReference>
<dbReference type="Gene3D" id="3.40.50.2000">
    <property type="entry name" value="Glycogen Phosphorylase B"/>
    <property type="match status" value="2"/>
</dbReference>
<dbReference type="RefSeq" id="WP_119542774.1">
    <property type="nucleotide sequence ID" value="NZ_CM125968.1"/>
</dbReference>
<keyword evidence="3" id="KW-0808">Transferase</keyword>
<feature type="domain" description="Glycosyltransferase subfamily 4-like N-terminal" evidence="2">
    <location>
        <begin position="3"/>
        <end position="143"/>
    </location>
</feature>
<dbReference type="Pfam" id="PF00534">
    <property type="entry name" value="Glycos_transf_1"/>
    <property type="match status" value="1"/>
</dbReference>
<dbReference type="GeneID" id="93682172"/>
<dbReference type="EMBL" id="JAEMWV010000003">
    <property type="protein sequence ID" value="MBN8251490.1"/>
    <property type="molecule type" value="Genomic_DNA"/>
</dbReference>
<accession>A0A8I1ME41</accession>
<evidence type="ECO:0000259" key="1">
    <source>
        <dbReference type="Pfam" id="PF00534"/>
    </source>
</evidence>
<evidence type="ECO:0000259" key="2">
    <source>
        <dbReference type="Pfam" id="PF13477"/>
    </source>
</evidence>
<dbReference type="Proteomes" id="UP000664578">
    <property type="component" value="Unassembled WGS sequence"/>
</dbReference>
<evidence type="ECO:0000313" key="4">
    <source>
        <dbReference type="Proteomes" id="UP000664578"/>
    </source>
</evidence>
<dbReference type="CDD" id="cd03808">
    <property type="entry name" value="GT4_CapM-like"/>
    <property type="match status" value="1"/>
</dbReference>
<dbReference type="GO" id="GO:0016757">
    <property type="term" value="F:glycosyltransferase activity"/>
    <property type="evidence" value="ECO:0007669"/>
    <property type="project" value="InterPro"/>
</dbReference>
<proteinExistence type="predicted"/>
<dbReference type="PANTHER" id="PTHR45947">
    <property type="entry name" value="SULFOQUINOVOSYL TRANSFERASE SQD2"/>
    <property type="match status" value="1"/>
</dbReference>
<reference evidence="3" key="1">
    <citation type="submission" date="2020-12" db="EMBL/GenBank/DDBJ databases">
        <title>PHA producing bacteria isolated from mangrove.</title>
        <authorList>
            <person name="Zheng W."/>
            <person name="Yu S."/>
            <person name="Huang Y."/>
        </authorList>
    </citation>
    <scope>NUCLEOTIDE SEQUENCE</scope>
    <source>
        <strain evidence="3">GN22-4</strain>
    </source>
</reference>
<dbReference type="InterPro" id="IPR028098">
    <property type="entry name" value="Glyco_trans_4-like_N"/>
</dbReference>
<gene>
    <name evidence="3" type="ORF">JF537_07860</name>
</gene>
<dbReference type="SUPFAM" id="SSF53756">
    <property type="entry name" value="UDP-Glycosyltransferase/glycogen phosphorylase"/>
    <property type="match status" value="1"/>
</dbReference>
<comment type="caution">
    <text evidence="3">The sequence shown here is derived from an EMBL/GenBank/DDBJ whole genome shotgun (WGS) entry which is preliminary data.</text>
</comment>
<dbReference type="AlphaFoldDB" id="A0A8I1ME41"/>
<evidence type="ECO:0000313" key="3">
    <source>
        <dbReference type="EMBL" id="MBN8251490.1"/>
    </source>
</evidence>
<dbReference type="Pfam" id="PF13477">
    <property type="entry name" value="Glyco_trans_4_2"/>
    <property type="match status" value="1"/>
</dbReference>